<comment type="caution">
    <text evidence="3">The sequence shown here is derived from an EMBL/GenBank/DDBJ whole genome shotgun (WGS) entry which is preliminary data.</text>
</comment>
<dbReference type="EMBL" id="BLAY01000079">
    <property type="protein sequence ID" value="GET39951.1"/>
    <property type="molecule type" value="Genomic_DNA"/>
</dbReference>
<evidence type="ECO:0000259" key="2">
    <source>
        <dbReference type="Pfam" id="PF20689"/>
    </source>
</evidence>
<evidence type="ECO:0000313" key="4">
    <source>
        <dbReference type="Proteomes" id="UP001050975"/>
    </source>
</evidence>
<proteinExistence type="predicted"/>
<feature type="compositionally biased region" description="Pro residues" evidence="1">
    <location>
        <begin position="270"/>
        <end position="279"/>
    </location>
</feature>
<sequence>MRHVSKKLQGQIRADLEYLGIGGDRLQRLKATVGESIATEPVASEPPSEIYPRLREALSDCDQFKSHGRLLDFFDANEPLKPWCDDLPEVDNRTERAERVIGLLVNQFRSDTQENVLLILLGLLKDQINPIKPLHQTLSGLLQELAPLLSGSQSNSRLYLNRSEKMALSPYEETILDFIYIAQKQPELFTAEDRADFAKLVATLPKDVEAISNAIALWCDTRPHILDAIFALPVEELASVRAAGGRGTPLTGKEAKDAIENTVRESIPPEKSPPPLPKK</sequence>
<dbReference type="InterPro" id="IPR048917">
    <property type="entry name" value="bDLD1"/>
</dbReference>
<protein>
    <recommendedName>
        <fullName evidence="2">Bacterial Death-like domain-containing protein</fullName>
    </recommendedName>
</protein>
<evidence type="ECO:0000256" key="1">
    <source>
        <dbReference type="SAM" id="MobiDB-lite"/>
    </source>
</evidence>
<accession>A0AAV3XEN6</accession>
<organism evidence="3 4">
    <name type="scientific">Microseira wollei NIES-4236</name>
    <dbReference type="NCBI Taxonomy" id="2530354"/>
    <lineage>
        <taxon>Bacteria</taxon>
        <taxon>Bacillati</taxon>
        <taxon>Cyanobacteriota</taxon>
        <taxon>Cyanophyceae</taxon>
        <taxon>Oscillatoriophycideae</taxon>
        <taxon>Aerosakkonematales</taxon>
        <taxon>Aerosakkonemataceae</taxon>
        <taxon>Microseira</taxon>
    </lineage>
</organism>
<feature type="region of interest" description="Disordered" evidence="1">
    <location>
        <begin position="244"/>
        <end position="279"/>
    </location>
</feature>
<evidence type="ECO:0000313" key="3">
    <source>
        <dbReference type="EMBL" id="GET39951.1"/>
    </source>
</evidence>
<dbReference type="AlphaFoldDB" id="A0AAV3XEN6"/>
<dbReference type="Pfam" id="PF20689">
    <property type="entry name" value="bDLD1"/>
    <property type="match status" value="1"/>
</dbReference>
<gene>
    <name evidence="3" type="ORF">MiSe_47240</name>
</gene>
<keyword evidence="4" id="KW-1185">Reference proteome</keyword>
<reference evidence="3" key="1">
    <citation type="submission" date="2019-10" db="EMBL/GenBank/DDBJ databases">
        <title>Draft genome sequece of Microseira wollei NIES-4236.</title>
        <authorList>
            <person name="Yamaguchi H."/>
            <person name="Suzuki S."/>
            <person name="Kawachi M."/>
        </authorList>
    </citation>
    <scope>NUCLEOTIDE SEQUENCE</scope>
    <source>
        <strain evidence="3">NIES-4236</strain>
    </source>
</reference>
<feature type="compositionally biased region" description="Basic and acidic residues" evidence="1">
    <location>
        <begin position="253"/>
        <end position="263"/>
    </location>
</feature>
<name>A0AAV3XEN6_9CYAN</name>
<dbReference type="Proteomes" id="UP001050975">
    <property type="component" value="Unassembled WGS sequence"/>
</dbReference>
<feature type="domain" description="Bacterial Death-like" evidence="2">
    <location>
        <begin position="47"/>
        <end position="136"/>
    </location>
</feature>